<organism evidence="2 3">
    <name type="scientific">Janthinobacterium svalbardensis</name>
    <dbReference type="NCBI Taxonomy" id="368607"/>
    <lineage>
        <taxon>Bacteria</taxon>
        <taxon>Pseudomonadati</taxon>
        <taxon>Pseudomonadota</taxon>
        <taxon>Betaproteobacteria</taxon>
        <taxon>Burkholderiales</taxon>
        <taxon>Oxalobacteraceae</taxon>
        <taxon>Janthinobacterium</taxon>
    </lineage>
</organism>
<keyword evidence="1" id="KW-1133">Transmembrane helix</keyword>
<dbReference type="Proteomes" id="UP000218437">
    <property type="component" value="Chromosome"/>
</dbReference>
<dbReference type="EMBL" id="CP023422">
    <property type="protein sequence ID" value="ATD59353.1"/>
    <property type="molecule type" value="Genomic_DNA"/>
</dbReference>
<feature type="transmembrane region" description="Helical" evidence="1">
    <location>
        <begin position="26"/>
        <end position="49"/>
    </location>
</feature>
<proteinExistence type="predicted"/>
<reference evidence="2 3" key="1">
    <citation type="submission" date="2017-09" db="EMBL/GenBank/DDBJ databases">
        <title>Complete genome sequence of Janthinobacterium svalbardensis PAMC 27463.</title>
        <authorList>
            <person name="Cho Y.-J."/>
            <person name="Cho A."/>
            <person name="Kim O.-S."/>
            <person name="Lee J.-I."/>
        </authorList>
    </citation>
    <scope>NUCLEOTIDE SEQUENCE [LARGE SCALE GENOMIC DNA]</scope>
    <source>
        <strain evidence="2 3">PAMC 27463</strain>
    </source>
</reference>
<dbReference type="GO" id="GO:0043683">
    <property type="term" value="P:type IV pilus assembly"/>
    <property type="evidence" value="ECO:0007669"/>
    <property type="project" value="TreeGrafter"/>
</dbReference>
<dbReference type="InterPro" id="IPR007813">
    <property type="entry name" value="PilN"/>
</dbReference>
<sequence>MTAVAQVPGINLLPHRQAVRRRRSQLLLWQLACGALLGLLLALAAGTWLQQQLDAQLRRQEGLRHAMQQVNAVLVSGKRVQGETAALLLRQQAIASLQEQRNAWVRMLDALARAMPAGVALHSVRQESAMVRLQGHAISQEKVAALLQALEQAAPWSRPALVEVRLEGPRAAEGAVEWTIRLALAPAGQS</sequence>
<dbReference type="PANTHER" id="PTHR40278:SF2">
    <property type="entry name" value="TYPE IV PILUS INNER MEMBRANE COMPONENT PILN"/>
    <property type="match status" value="1"/>
</dbReference>
<dbReference type="InterPro" id="IPR052534">
    <property type="entry name" value="Extracell_DNA_Util/SecSys_Comp"/>
</dbReference>
<accession>A0A290WR34</accession>
<keyword evidence="3" id="KW-1185">Reference proteome</keyword>
<evidence type="ECO:0000313" key="2">
    <source>
        <dbReference type="EMBL" id="ATD59353.1"/>
    </source>
</evidence>
<dbReference type="AlphaFoldDB" id="A0A290WR34"/>
<dbReference type="GO" id="GO:0043107">
    <property type="term" value="P:type IV pilus-dependent motility"/>
    <property type="evidence" value="ECO:0007669"/>
    <property type="project" value="TreeGrafter"/>
</dbReference>
<keyword evidence="1" id="KW-0472">Membrane</keyword>
<dbReference type="PANTHER" id="PTHR40278">
    <property type="entry name" value="DNA UTILIZATION PROTEIN HOFN"/>
    <property type="match status" value="1"/>
</dbReference>
<gene>
    <name evidence="2" type="ORF">CNX70_03465</name>
</gene>
<protein>
    <submittedName>
        <fullName evidence="2">Fimbrial assembly protein</fullName>
    </submittedName>
</protein>
<dbReference type="KEGG" id="jsv:CNX70_03465"/>
<keyword evidence="1" id="KW-0812">Transmembrane</keyword>
<dbReference type="Pfam" id="PF05137">
    <property type="entry name" value="PilN"/>
    <property type="match status" value="1"/>
</dbReference>
<evidence type="ECO:0000313" key="3">
    <source>
        <dbReference type="Proteomes" id="UP000218437"/>
    </source>
</evidence>
<name>A0A290WR34_9BURK</name>
<evidence type="ECO:0000256" key="1">
    <source>
        <dbReference type="SAM" id="Phobius"/>
    </source>
</evidence>